<keyword evidence="3 5" id="KW-0472">Membrane</keyword>
<reference evidence="7 8" key="1">
    <citation type="journal article" date="2024" name="Int. J. Syst. Evol. Microbiol.">
        <title>Paenibacillus hexagrammi sp. nov., a novel bacterium isolated from the gut content of Hexagrammos agrammus.</title>
        <authorList>
            <person name="Jung H.K."/>
            <person name="Kim D.G."/>
            <person name="Zin H."/>
            <person name="Park J."/>
            <person name="Jung H."/>
            <person name="Kim Y.O."/>
            <person name="Kong H.J."/>
            <person name="Kim J.W."/>
            <person name="Kim Y.S."/>
        </authorList>
    </citation>
    <scope>NUCLEOTIDE SEQUENCE [LARGE SCALE GENOMIC DNA]</scope>
    <source>
        <strain evidence="7 8">YPD9-1</strain>
    </source>
</reference>
<feature type="transmembrane region" description="Helical" evidence="5">
    <location>
        <begin position="207"/>
        <end position="230"/>
    </location>
</feature>
<protein>
    <submittedName>
        <fullName evidence="7">Methyl-accepting chemotaxis protein</fullName>
    </submittedName>
</protein>
<evidence type="ECO:0000313" key="7">
    <source>
        <dbReference type="EMBL" id="UJF33608.1"/>
    </source>
</evidence>
<dbReference type="Gene3D" id="3.30.450.20">
    <property type="entry name" value="PAS domain"/>
    <property type="match status" value="1"/>
</dbReference>
<accession>A0ABY3SHT5</accession>
<keyword evidence="2" id="KW-1003">Cell membrane</keyword>
<keyword evidence="5" id="KW-0812">Transmembrane</keyword>
<dbReference type="Gene3D" id="1.10.287.950">
    <property type="entry name" value="Methyl-accepting chemotaxis protein"/>
    <property type="match status" value="1"/>
</dbReference>
<dbReference type="Proteomes" id="UP001649230">
    <property type="component" value="Chromosome"/>
</dbReference>
<feature type="domain" description="HAMP" evidence="6">
    <location>
        <begin position="231"/>
        <end position="286"/>
    </location>
</feature>
<sequence length="459" mass="49701">MDDLASEYNRSGGLFENLFVMLGTEVILDGVGGKSLGYVAPPEDTNAAQPDAGGQPPAMTFDPSTPFVGNPAPSPISGKPTITIMAWIPGKDSNPSGTVGLPIELNALTKNIVNNGTDDIQQTLVVDSTGVVISSANAEHVLAFDFSKEQGENLAFWEQMKKNESNFGFFTMDGVSNIASFQKSDKYNMYVITYMPMTHYEAATNQLVRGLVTVLIIALVLSSLIIYFFARRLTRPVRIAAEHLKVVATGDFSKSIPEKYKQSKDETGLLMTSIDTMRDSIKTMTGSVIKESELLDNNVRLTNQHITELNKQIEEVTSTTEEMSAGIQQAAASAEEVNATANEIGQSVQTIAAKAESGAMNSQDISKRAHELKESAVISKASANDIRENLQSGLREAIEQTKAVEQIHVLTDSILKLPLKRTCWHSMPPLKQPVPGKQGKASQLLPEKSESSPKGPTKP</sequence>
<proteinExistence type="predicted"/>
<dbReference type="PROSITE" id="PS50885">
    <property type="entry name" value="HAMP"/>
    <property type="match status" value="1"/>
</dbReference>
<keyword evidence="5" id="KW-1133">Transmembrane helix</keyword>
<dbReference type="InterPro" id="IPR003660">
    <property type="entry name" value="HAMP_dom"/>
</dbReference>
<dbReference type="EMBL" id="CP090978">
    <property type="protein sequence ID" value="UJF33608.1"/>
    <property type="molecule type" value="Genomic_DNA"/>
</dbReference>
<dbReference type="SMART" id="SM00304">
    <property type="entry name" value="HAMP"/>
    <property type="match status" value="1"/>
</dbReference>
<dbReference type="CDD" id="cd06225">
    <property type="entry name" value="HAMP"/>
    <property type="match status" value="1"/>
</dbReference>
<evidence type="ECO:0000256" key="2">
    <source>
        <dbReference type="ARBA" id="ARBA00022475"/>
    </source>
</evidence>
<dbReference type="PANTHER" id="PTHR32089:SF112">
    <property type="entry name" value="LYSOZYME-LIKE PROTEIN-RELATED"/>
    <property type="match status" value="1"/>
</dbReference>
<keyword evidence="8" id="KW-1185">Reference proteome</keyword>
<dbReference type="Pfam" id="PF00672">
    <property type="entry name" value="HAMP"/>
    <property type="match status" value="1"/>
</dbReference>
<comment type="subcellular location">
    <subcellularLocation>
        <location evidence="1">Cell membrane</location>
    </subcellularLocation>
</comment>
<gene>
    <name evidence="7" type="ORF">L0M14_29695</name>
</gene>
<organism evidence="7 8">
    <name type="scientific">Paenibacillus hexagrammi</name>
    <dbReference type="NCBI Taxonomy" id="2908839"/>
    <lineage>
        <taxon>Bacteria</taxon>
        <taxon>Bacillati</taxon>
        <taxon>Bacillota</taxon>
        <taxon>Bacilli</taxon>
        <taxon>Bacillales</taxon>
        <taxon>Paenibacillaceae</taxon>
        <taxon>Paenibacillus</taxon>
    </lineage>
</organism>
<evidence type="ECO:0000256" key="3">
    <source>
        <dbReference type="ARBA" id="ARBA00023136"/>
    </source>
</evidence>
<evidence type="ECO:0000313" key="8">
    <source>
        <dbReference type="Proteomes" id="UP001649230"/>
    </source>
</evidence>
<evidence type="ECO:0000256" key="4">
    <source>
        <dbReference type="SAM" id="MobiDB-lite"/>
    </source>
</evidence>
<evidence type="ECO:0000256" key="5">
    <source>
        <dbReference type="SAM" id="Phobius"/>
    </source>
</evidence>
<dbReference type="PANTHER" id="PTHR32089">
    <property type="entry name" value="METHYL-ACCEPTING CHEMOTAXIS PROTEIN MCPB"/>
    <property type="match status" value="1"/>
</dbReference>
<dbReference type="SUPFAM" id="SSF58104">
    <property type="entry name" value="Methyl-accepting chemotaxis protein (MCP) signaling domain"/>
    <property type="match status" value="1"/>
</dbReference>
<evidence type="ECO:0000256" key="1">
    <source>
        <dbReference type="ARBA" id="ARBA00004236"/>
    </source>
</evidence>
<name>A0ABY3SHT5_9BACL</name>
<evidence type="ECO:0000259" key="6">
    <source>
        <dbReference type="PROSITE" id="PS50885"/>
    </source>
</evidence>
<feature type="region of interest" description="Disordered" evidence="4">
    <location>
        <begin position="426"/>
        <end position="459"/>
    </location>
</feature>
<dbReference type="Gene3D" id="1.10.8.500">
    <property type="entry name" value="HAMP domain in histidine kinase"/>
    <property type="match status" value="1"/>
</dbReference>